<dbReference type="PRINTS" id="PR02040">
    <property type="entry name" value="CDK2IP"/>
</dbReference>
<accession>A0AAN9BEK0</accession>
<dbReference type="Proteomes" id="UP001374579">
    <property type="component" value="Unassembled WGS sequence"/>
</dbReference>
<dbReference type="InterPro" id="IPR023250">
    <property type="entry name" value="Cyclin-dep_Kinase_2_interact"/>
</dbReference>
<proteinExistence type="predicted"/>
<dbReference type="PANTHER" id="PTHR15827:SF2">
    <property type="entry name" value="CYCLIN-DEPENDENT KINASE 2-INTERACTING PROTEIN"/>
    <property type="match status" value="1"/>
</dbReference>
<feature type="region of interest" description="Disordered" evidence="1">
    <location>
        <begin position="1"/>
        <end position="28"/>
    </location>
</feature>
<evidence type="ECO:0000256" key="1">
    <source>
        <dbReference type="SAM" id="MobiDB-lite"/>
    </source>
</evidence>
<evidence type="ECO:0008006" key="4">
    <source>
        <dbReference type="Google" id="ProtNLM"/>
    </source>
</evidence>
<organism evidence="2 3">
    <name type="scientific">Littorina saxatilis</name>
    <dbReference type="NCBI Taxonomy" id="31220"/>
    <lineage>
        <taxon>Eukaryota</taxon>
        <taxon>Metazoa</taxon>
        <taxon>Spiralia</taxon>
        <taxon>Lophotrochozoa</taxon>
        <taxon>Mollusca</taxon>
        <taxon>Gastropoda</taxon>
        <taxon>Caenogastropoda</taxon>
        <taxon>Littorinimorpha</taxon>
        <taxon>Littorinoidea</taxon>
        <taxon>Littorinidae</taxon>
        <taxon>Littorina</taxon>
    </lineage>
</organism>
<evidence type="ECO:0000313" key="2">
    <source>
        <dbReference type="EMBL" id="KAK7103723.1"/>
    </source>
</evidence>
<dbReference type="PANTHER" id="PTHR15827">
    <property type="entry name" value="CYCLIN-DEPENDENT KINASE 2-INTERACTING PROTEIN"/>
    <property type="match status" value="1"/>
</dbReference>
<dbReference type="AlphaFoldDB" id="A0AAN9BEK0"/>
<evidence type="ECO:0000313" key="3">
    <source>
        <dbReference type="Proteomes" id="UP001374579"/>
    </source>
</evidence>
<gene>
    <name evidence="2" type="ORF">V1264_018569</name>
</gene>
<name>A0AAN9BEK0_9CAEN</name>
<protein>
    <recommendedName>
        <fullName evidence="4">Cyclin-dependent kinase 2-interacting protein</fullName>
    </recommendedName>
</protein>
<keyword evidence="3" id="KW-1185">Reference proteome</keyword>
<comment type="caution">
    <text evidence="2">The sequence shown here is derived from an EMBL/GenBank/DDBJ whole genome shotgun (WGS) entry which is preliminary data.</text>
</comment>
<sequence length="216" mass="24097">MAESEQFSPCKSPAQGKEFKKPSQHSVTGHLRKLKDMAADVHNTLEKWESFNAKGSSILSDIVNTRLEYIYQQSSEEGEEGGDKNKIDIVSLSSKLDPKCDALHQVCQSMEGAVTKLASLASTARGLHSLCQHRDEADDILGVTWTIHNFVEAFKALHSMYAKELHLKTEIAKTVALAETRESLMFYSAAWMHQPYIDSQMMVKAVLMETGHQPVT</sequence>
<dbReference type="EMBL" id="JBAMIC010000008">
    <property type="protein sequence ID" value="KAK7103723.1"/>
    <property type="molecule type" value="Genomic_DNA"/>
</dbReference>
<reference evidence="2 3" key="1">
    <citation type="submission" date="2024-02" db="EMBL/GenBank/DDBJ databases">
        <title>Chromosome-scale genome assembly of the rough periwinkle Littorina saxatilis.</title>
        <authorList>
            <person name="De Jode A."/>
            <person name="Faria R."/>
            <person name="Formenti G."/>
            <person name="Sims Y."/>
            <person name="Smith T.P."/>
            <person name="Tracey A."/>
            <person name="Wood J.M.D."/>
            <person name="Zagrodzka Z.B."/>
            <person name="Johannesson K."/>
            <person name="Butlin R.K."/>
            <person name="Leder E.H."/>
        </authorList>
    </citation>
    <scope>NUCLEOTIDE SEQUENCE [LARGE SCALE GENOMIC DNA]</scope>
    <source>
        <strain evidence="2">Snail1</strain>
        <tissue evidence="2">Muscle</tissue>
    </source>
</reference>